<feature type="transmembrane region" description="Helical" evidence="5">
    <location>
        <begin position="252"/>
        <end position="276"/>
    </location>
</feature>
<evidence type="ECO:0000256" key="1">
    <source>
        <dbReference type="ARBA" id="ARBA00004141"/>
    </source>
</evidence>
<evidence type="ECO:0000256" key="4">
    <source>
        <dbReference type="ARBA" id="ARBA00023136"/>
    </source>
</evidence>
<name>A0A5C7EWI8_9PROT</name>
<reference evidence="6 7" key="1">
    <citation type="submission" date="2019-08" db="EMBL/GenBank/DDBJ databases">
        <title>Pelomicrobium methylotrophicum gen. nov., sp. nov. a moderately thermophilic, facultatively anaerobic, lithoautotrophic and methylotrophic bacterium isolated from a terrestrial mud volcano.</title>
        <authorList>
            <person name="Slobodkina G.B."/>
            <person name="Merkel A.Y."/>
            <person name="Slobodkin A.I."/>
        </authorList>
    </citation>
    <scope>NUCLEOTIDE SEQUENCE [LARGE SCALE GENOMIC DNA]</scope>
    <source>
        <strain evidence="6 7">SM250</strain>
    </source>
</reference>
<feature type="transmembrane region" description="Helical" evidence="5">
    <location>
        <begin position="211"/>
        <end position="232"/>
    </location>
</feature>
<keyword evidence="7" id="KW-1185">Reference proteome</keyword>
<feature type="transmembrane region" description="Helical" evidence="5">
    <location>
        <begin position="179"/>
        <end position="199"/>
    </location>
</feature>
<dbReference type="EMBL" id="VPFL01000012">
    <property type="protein sequence ID" value="TXF11596.1"/>
    <property type="molecule type" value="Genomic_DNA"/>
</dbReference>
<dbReference type="RefSeq" id="WP_147799995.1">
    <property type="nucleotide sequence ID" value="NZ_VPFL01000012.1"/>
</dbReference>
<evidence type="ECO:0008006" key="8">
    <source>
        <dbReference type="Google" id="ProtNLM"/>
    </source>
</evidence>
<feature type="transmembrane region" description="Helical" evidence="5">
    <location>
        <begin position="69"/>
        <end position="86"/>
    </location>
</feature>
<feature type="transmembrane region" description="Helical" evidence="5">
    <location>
        <begin position="36"/>
        <end position="57"/>
    </location>
</feature>
<dbReference type="OrthoDB" id="8957337at2"/>
<evidence type="ECO:0000256" key="3">
    <source>
        <dbReference type="ARBA" id="ARBA00022989"/>
    </source>
</evidence>
<dbReference type="GO" id="GO:0016020">
    <property type="term" value="C:membrane"/>
    <property type="evidence" value="ECO:0007669"/>
    <property type="project" value="UniProtKB-SubCell"/>
</dbReference>
<sequence>MEQHSFRDILDLEGALVIEGLRIAGDMFSSGFPLKVFWVLVALVGALTGIKILLEVIEGEGFGDAFEKLIQLLLSVGVFLFLLNNYEFVFGSSLKSLFDAVAAAGGFGERLDDPISALYKMLGAIAGAFKVIFPENASWFSLIGAFFVHFFAVIIFLAAIIIIIGAIGAYVIVYLIGDALAGVAIALGPFFVALGVWDVTRGWFKNWLEFLVNAFMYKVVAAIIVLLISKVIARRMELLADSAQATLNGEQITAMLSFLLAIKVALYAGVVMFLVLQTPQIAHGLARGGMSYGEEGLKKLAGIVSGKGLSSGKGSAGKRA</sequence>
<comment type="subcellular location">
    <subcellularLocation>
        <location evidence="1">Membrane</location>
        <topology evidence="1">Multi-pass membrane protein</topology>
    </subcellularLocation>
</comment>
<evidence type="ECO:0000256" key="5">
    <source>
        <dbReference type="SAM" id="Phobius"/>
    </source>
</evidence>
<feature type="transmembrane region" description="Helical" evidence="5">
    <location>
        <begin position="145"/>
        <end position="173"/>
    </location>
</feature>
<dbReference type="Pfam" id="PF04610">
    <property type="entry name" value="TrbL"/>
    <property type="match status" value="1"/>
</dbReference>
<dbReference type="Proteomes" id="UP000321201">
    <property type="component" value="Unassembled WGS sequence"/>
</dbReference>
<organism evidence="6 7">
    <name type="scientific">Pelomicrobium methylotrophicum</name>
    <dbReference type="NCBI Taxonomy" id="2602750"/>
    <lineage>
        <taxon>Bacteria</taxon>
        <taxon>Pseudomonadati</taxon>
        <taxon>Pseudomonadota</taxon>
        <taxon>Hydrogenophilia</taxon>
        <taxon>Hydrogenophilia incertae sedis</taxon>
        <taxon>Pelomicrobium</taxon>
    </lineage>
</organism>
<proteinExistence type="predicted"/>
<protein>
    <recommendedName>
        <fullName evidence="8">TrbL/VirB6 plasmid conjugal transfer protein</fullName>
    </recommendedName>
</protein>
<gene>
    <name evidence="6" type="ORF">FR698_09660</name>
</gene>
<evidence type="ECO:0000313" key="7">
    <source>
        <dbReference type="Proteomes" id="UP000321201"/>
    </source>
</evidence>
<accession>A0A5C7EWI8</accession>
<keyword evidence="4 5" id="KW-0472">Membrane</keyword>
<comment type="caution">
    <text evidence="6">The sequence shown here is derived from an EMBL/GenBank/DDBJ whole genome shotgun (WGS) entry which is preliminary data.</text>
</comment>
<dbReference type="InterPro" id="IPR007688">
    <property type="entry name" value="Conjugal_tfr_TrbL/VirB6"/>
</dbReference>
<keyword evidence="3 5" id="KW-1133">Transmembrane helix</keyword>
<dbReference type="AlphaFoldDB" id="A0A5C7EWI8"/>
<dbReference type="GO" id="GO:0030255">
    <property type="term" value="P:protein secretion by the type IV secretion system"/>
    <property type="evidence" value="ECO:0007669"/>
    <property type="project" value="InterPro"/>
</dbReference>
<dbReference type="InParanoid" id="A0A5C7EWI8"/>
<keyword evidence="2 5" id="KW-0812">Transmembrane</keyword>
<evidence type="ECO:0000313" key="6">
    <source>
        <dbReference type="EMBL" id="TXF11596.1"/>
    </source>
</evidence>
<evidence type="ECO:0000256" key="2">
    <source>
        <dbReference type="ARBA" id="ARBA00022692"/>
    </source>
</evidence>